<protein>
    <recommendedName>
        <fullName evidence="1">Zinc-binding loop region of homing endonuclease domain-containing protein</fullName>
    </recommendedName>
</protein>
<dbReference type="EMBL" id="CAJNOI010000005">
    <property type="protein sequence ID" value="CAF0745820.1"/>
    <property type="molecule type" value="Genomic_DNA"/>
</dbReference>
<dbReference type="SUPFAM" id="SSF54060">
    <property type="entry name" value="His-Me finger endonucleases"/>
    <property type="match status" value="1"/>
</dbReference>
<dbReference type="Proteomes" id="UP000663877">
    <property type="component" value="Unassembled WGS sequence"/>
</dbReference>
<evidence type="ECO:0000259" key="1">
    <source>
        <dbReference type="Pfam" id="PF05551"/>
    </source>
</evidence>
<evidence type="ECO:0000313" key="5">
    <source>
        <dbReference type="Proteomes" id="UP000663832"/>
    </source>
</evidence>
<accession>A0A814EMY8</accession>
<dbReference type="InterPro" id="IPR008704">
    <property type="entry name" value="Endonuclease_Zinc-binding_loop"/>
</dbReference>
<proteinExistence type="predicted"/>
<dbReference type="EMBL" id="CAJNOM010000105">
    <property type="protein sequence ID" value="CAF1058418.1"/>
    <property type="molecule type" value="Genomic_DNA"/>
</dbReference>
<dbReference type="OrthoDB" id="10234067at2759"/>
<reference evidence="3" key="1">
    <citation type="submission" date="2021-02" db="EMBL/GenBank/DDBJ databases">
        <authorList>
            <person name="Nowell W R."/>
        </authorList>
    </citation>
    <scope>NUCLEOTIDE SEQUENCE</scope>
</reference>
<evidence type="ECO:0000313" key="4">
    <source>
        <dbReference type="EMBL" id="CAF1058418.1"/>
    </source>
</evidence>
<evidence type="ECO:0000313" key="3">
    <source>
        <dbReference type="EMBL" id="CAF0974465.1"/>
    </source>
</evidence>
<dbReference type="AlphaFoldDB" id="A0A814EMY8"/>
<feature type="domain" description="Zinc-binding loop region of homing endonuclease" evidence="1">
    <location>
        <begin position="170"/>
        <end position="214"/>
    </location>
</feature>
<sequence>MSTEKTVYYIASKRQWTDDGNSYMKKLIAKNPYSTRDDKLKMEADTGISFSIINSKMQFIRPQSKKEKVVATLEDVVEKERGAAQYFLNIISMEQCMELYDTMMKHEVYNEIINDEHIQPKLNREHLEIMTGSSTGHDGSYFAKWLSCLISEEDRLSVDYGRLTLCRNSKTYSVVKEQINQTCSHLCDSLGCVLKDHLRVESMEMNISRRDCEGIILSIIPAITTSPPHIKKATPCEHGLVDDGLLMEGKFLCNSRPFSYAKLPPNTIRTNIHLLERLSFYKISIDEYEQAYEHFHIPLQHKLASRGVQLLKENLDFIPYYHRYHQMEVVDEIEKMKLDGKNTQIGFRYFISVPNKQIINNDNQTMTYLVEEETNTSNSPTVEISILGAAVGTTPSIPSVVNPISPNIVLHDLDDDADFLNKLLKQSNILQKLKRMLDEEQEVENCSKRSKYIS</sequence>
<dbReference type="EMBL" id="CAJNOM010000069">
    <property type="protein sequence ID" value="CAF0974465.1"/>
    <property type="molecule type" value="Genomic_DNA"/>
</dbReference>
<organism evidence="3 5">
    <name type="scientific">Adineta steineri</name>
    <dbReference type="NCBI Taxonomy" id="433720"/>
    <lineage>
        <taxon>Eukaryota</taxon>
        <taxon>Metazoa</taxon>
        <taxon>Spiralia</taxon>
        <taxon>Gnathifera</taxon>
        <taxon>Rotifera</taxon>
        <taxon>Eurotatoria</taxon>
        <taxon>Bdelloidea</taxon>
        <taxon>Adinetida</taxon>
        <taxon>Adinetidae</taxon>
        <taxon>Adineta</taxon>
    </lineage>
</organism>
<dbReference type="Proteomes" id="UP000663832">
    <property type="component" value="Unassembled WGS sequence"/>
</dbReference>
<dbReference type="InterPro" id="IPR044925">
    <property type="entry name" value="His-Me_finger_sf"/>
</dbReference>
<gene>
    <name evidence="2" type="ORF">BJG266_LOCUS2133</name>
    <name evidence="3" type="ORF">QVE165_LOCUS13514</name>
    <name evidence="4" type="ORF">QVE165_LOCUS18018</name>
</gene>
<comment type="caution">
    <text evidence="3">The sequence shown here is derived from an EMBL/GenBank/DDBJ whole genome shotgun (WGS) entry which is preliminary data.</text>
</comment>
<dbReference type="Pfam" id="PF05551">
    <property type="entry name" value="zf-His_Me_endon"/>
    <property type="match status" value="1"/>
</dbReference>
<keyword evidence="5" id="KW-1185">Reference proteome</keyword>
<name>A0A814EMY8_9BILA</name>
<evidence type="ECO:0000313" key="2">
    <source>
        <dbReference type="EMBL" id="CAF0745820.1"/>
    </source>
</evidence>